<accession>A0A0C9ZTI4</accession>
<dbReference type="Proteomes" id="UP000054018">
    <property type="component" value="Unassembled WGS sequence"/>
</dbReference>
<evidence type="ECO:0000256" key="1">
    <source>
        <dbReference type="ARBA" id="ARBA00004123"/>
    </source>
</evidence>
<keyword evidence="4" id="KW-0539">Nucleus</keyword>
<dbReference type="InterPro" id="IPR012583">
    <property type="entry name" value="RIX1_N"/>
</dbReference>
<evidence type="ECO:0000313" key="7">
    <source>
        <dbReference type="EMBL" id="KIK29279.1"/>
    </source>
</evidence>
<feature type="compositionally biased region" description="Acidic residues" evidence="5">
    <location>
        <begin position="725"/>
        <end position="743"/>
    </location>
</feature>
<comment type="subcellular location">
    <subcellularLocation>
        <location evidence="1">Nucleus</location>
    </subcellularLocation>
</comment>
<dbReference type="Pfam" id="PF08167">
    <property type="entry name" value="RIX1"/>
    <property type="match status" value="1"/>
</dbReference>
<evidence type="ECO:0000259" key="6">
    <source>
        <dbReference type="Pfam" id="PF08167"/>
    </source>
</evidence>
<dbReference type="HOGENOM" id="CLU_019530_0_0_1"/>
<dbReference type="PANTHER" id="PTHR34105:SF1">
    <property type="entry name" value="PROLINE-, GLUTAMIC ACID- AND LEUCINE-RICH PROTEIN 1"/>
    <property type="match status" value="1"/>
</dbReference>
<dbReference type="OrthoDB" id="20900at2759"/>
<reference evidence="8" key="2">
    <citation type="submission" date="2015-01" db="EMBL/GenBank/DDBJ databases">
        <title>Evolutionary Origins and Diversification of the Mycorrhizal Mutualists.</title>
        <authorList>
            <consortium name="DOE Joint Genome Institute"/>
            <consortium name="Mycorrhizal Genomics Consortium"/>
            <person name="Kohler A."/>
            <person name="Kuo A."/>
            <person name="Nagy L.G."/>
            <person name="Floudas D."/>
            <person name="Copeland A."/>
            <person name="Barry K.W."/>
            <person name="Cichocki N."/>
            <person name="Veneault-Fourrey C."/>
            <person name="LaButti K."/>
            <person name="Lindquist E.A."/>
            <person name="Lipzen A."/>
            <person name="Lundell T."/>
            <person name="Morin E."/>
            <person name="Murat C."/>
            <person name="Riley R."/>
            <person name="Ohm R."/>
            <person name="Sun H."/>
            <person name="Tunlid A."/>
            <person name="Henrissat B."/>
            <person name="Grigoriev I.V."/>
            <person name="Hibbett D.S."/>
            <person name="Martin F."/>
        </authorList>
    </citation>
    <scope>NUCLEOTIDE SEQUENCE [LARGE SCALE GENOMIC DNA]</scope>
    <source>
        <strain evidence="8">441</strain>
    </source>
</reference>
<evidence type="ECO:0000256" key="4">
    <source>
        <dbReference type="ARBA" id="ARBA00023242"/>
    </source>
</evidence>
<dbReference type="GO" id="GO:0006364">
    <property type="term" value="P:rRNA processing"/>
    <property type="evidence" value="ECO:0007669"/>
    <property type="project" value="TreeGrafter"/>
</dbReference>
<dbReference type="EMBL" id="KN833690">
    <property type="protein sequence ID" value="KIK29279.1"/>
    <property type="molecule type" value="Genomic_DNA"/>
</dbReference>
<dbReference type="PANTHER" id="PTHR34105">
    <property type="entry name" value="PROLINE-, GLUTAMIC ACID- AND LEUCINE-RICH PROTEIN 1"/>
    <property type="match status" value="1"/>
</dbReference>
<dbReference type="STRING" id="765257.A0A0C9ZTI4"/>
<protein>
    <recommendedName>
        <fullName evidence="3">Pre-rRNA-processing protein RIX1</fullName>
    </recommendedName>
</protein>
<reference evidence="7 8" key="1">
    <citation type="submission" date="2014-04" db="EMBL/GenBank/DDBJ databases">
        <authorList>
            <consortium name="DOE Joint Genome Institute"/>
            <person name="Kuo A."/>
            <person name="Kohler A."/>
            <person name="Costa M.D."/>
            <person name="Nagy L.G."/>
            <person name="Floudas D."/>
            <person name="Copeland A."/>
            <person name="Barry K.W."/>
            <person name="Cichocki N."/>
            <person name="Veneault-Fourrey C."/>
            <person name="LaButti K."/>
            <person name="Lindquist E.A."/>
            <person name="Lipzen A."/>
            <person name="Lundell T."/>
            <person name="Morin E."/>
            <person name="Murat C."/>
            <person name="Sun H."/>
            <person name="Tunlid A."/>
            <person name="Henrissat B."/>
            <person name="Grigoriev I.V."/>
            <person name="Hibbett D.S."/>
            <person name="Martin F."/>
            <person name="Nordberg H.P."/>
            <person name="Cantor M.N."/>
            <person name="Hua S.X."/>
        </authorList>
    </citation>
    <scope>NUCLEOTIDE SEQUENCE [LARGE SCALE GENOMIC DNA]</scope>
    <source>
        <strain evidence="7 8">441</strain>
    </source>
</reference>
<dbReference type="AlphaFoldDB" id="A0A0C9ZTI4"/>
<gene>
    <name evidence="7" type="ORF">PISMIDRAFT_27221</name>
</gene>
<dbReference type="GO" id="GO:0005634">
    <property type="term" value="C:nucleus"/>
    <property type="evidence" value="ECO:0007669"/>
    <property type="project" value="UniProtKB-SubCell"/>
</dbReference>
<evidence type="ECO:0000256" key="2">
    <source>
        <dbReference type="ARBA" id="ARBA00010511"/>
    </source>
</evidence>
<evidence type="ECO:0000256" key="3">
    <source>
        <dbReference type="ARBA" id="ARBA00021502"/>
    </source>
</evidence>
<name>A0A0C9ZTI4_9AGAM</name>
<dbReference type="SUPFAM" id="SSF48371">
    <property type="entry name" value="ARM repeat"/>
    <property type="match status" value="1"/>
</dbReference>
<dbReference type="InterPro" id="IPR016024">
    <property type="entry name" value="ARM-type_fold"/>
</dbReference>
<feature type="region of interest" description="Disordered" evidence="5">
    <location>
        <begin position="610"/>
        <end position="743"/>
    </location>
</feature>
<sequence length="743" mass="80552">MDVSHPLQSILQSFLVSDASAVLFAHQILERLSSGCLAPSSHLQKWCTRITSLMHSKDPGARWAGICFAYRTSALSEDLLIEHARSWIGIVLPLLSKPEPTPILKISMRYLRLVLGAAAGHLEFQRQVAAPAVPKISAALLHIAENSFDANIRVLATQVLSQLVMSYPSQHKALSSKLFALCYGVFGGSSPQPTDSRLLDVTADLFSTLHYLGGKVGGANTWRSCLDAVLHASWAAWTALRTTFSNSMTHLSGKTLNMEGTTPSYFGSLPADPLVANALCLDRLACNITAICALLRAPVQRPVKVPTGSLVTFSYALLACTGEEQQAHHILTDRFVDPQIRALEVEALPQIWMHGCRLLSCLCQATRKLVTPSASRLITTIACQLERNQENSRRSAFLRVACDILIHCSVVSSSIAVTRLIKTTIASLSQFYLPQSVQGGIAPAQFQSKTGKKRVRDFQDSDALSTRQQVLCATGDSCNAILVALDVIHEVLKNVELPLPVRSLSTRVLLSLLLSLPSTPPQSLSHDLNVYSRLVKRVREICLDNALGTSEMSRFVELVLRCCAPEGGQDPTSCAKLQSYVDLLIHPRRPPPTQRLPSLDFLSLSSVEDSKDEAGTRQAHGLPERSAAVRETSPILPEKFGNTAPAPSLVQGPSAAPPSLEPHRVTNILPPKSSPPTDNVPDSHDILMVTCTAPHPSPPRVQPLPAVQRQQTQKPVIAVPPTSAADEDDEDLPSIDMDSDSDT</sequence>
<keyword evidence="8" id="KW-1185">Reference proteome</keyword>
<comment type="similarity">
    <text evidence="2">Belongs to the RIX1/PELP1 family.</text>
</comment>
<feature type="domain" description="Pre-rRNA-processing protein RIX1 N-terminal" evidence="6">
    <location>
        <begin position="38"/>
        <end position="190"/>
    </location>
</feature>
<proteinExistence type="inferred from homology"/>
<evidence type="ECO:0000313" key="8">
    <source>
        <dbReference type="Proteomes" id="UP000054018"/>
    </source>
</evidence>
<organism evidence="7 8">
    <name type="scientific">Pisolithus microcarpus 441</name>
    <dbReference type="NCBI Taxonomy" id="765257"/>
    <lineage>
        <taxon>Eukaryota</taxon>
        <taxon>Fungi</taxon>
        <taxon>Dikarya</taxon>
        <taxon>Basidiomycota</taxon>
        <taxon>Agaricomycotina</taxon>
        <taxon>Agaricomycetes</taxon>
        <taxon>Agaricomycetidae</taxon>
        <taxon>Boletales</taxon>
        <taxon>Sclerodermatineae</taxon>
        <taxon>Pisolithaceae</taxon>
        <taxon>Pisolithus</taxon>
    </lineage>
</organism>
<evidence type="ECO:0000256" key="5">
    <source>
        <dbReference type="SAM" id="MobiDB-lite"/>
    </source>
</evidence>